<dbReference type="SUPFAM" id="SSF49313">
    <property type="entry name" value="Cadherin-like"/>
    <property type="match status" value="6"/>
</dbReference>
<evidence type="ECO:0000313" key="18">
    <source>
        <dbReference type="Proteomes" id="UP000230066"/>
    </source>
</evidence>
<dbReference type="GO" id="GO:0007156">
    <property type="term" value="P:homophilic cell adhesion via plasma membrane adhesion molecules"/>
    <property type="evidence" value="ECO:0007669"/>
    <property type="project" value="InterPro"/>
</dbReference>
<evidence type="ECO:0000256" key="12">
    <source>
        <dbReference type="PROSITE-ProRule" id="PRU00043"/>
    </source>
</evidence>
<feature type="transmembrane region" description="Helical" evidence="14">
    <location>
        <begin position="1120"/>
        <end position="1144"/>
    </location>
</feature>
<comment type="subcellular location">
    <subcellularLocation>
        <location evidence="1">Cell membrane</location>
        <topology evidence="1">Single-pass type I membrane protein</topology>
    </subcellularLocation>
</comment>
<comment type="caution">
    <text evidence="17">The sequence shown here is derived from an EMBL/GenBank/DDBJ whole genome shotgun (WGS) entry which is preliminary data.</text>
</comment>
<name>A0A4E0S0C6_FASHE</name>
<sequence>MRHGLQMTGRTALGSVMDILYLAVLFHSQPASTNSHYQFNQTPLQSDLTRPVRFSVPVSESNISDQVVANLTALLWANTELPSRVSTLLHEAHFRPRYELLDVSANLMANLPPQRRVNFVQLVQLEPSTGAVRFTVPLDRERLCPDTIGTDQRCTISLLVAIHLTPINSSHFKPLTVYADLTVLVLDVNDNAPYFTSSNSADSAPLAVITVDEECPIGTMIQLPQATDPDTQEHGVQRYEFHPTSTAVRVREHFDVVQFRHQPGLRCEDVTSVQLEMIQSVAPADPRPVVPCLRTIRRLDRETAGDQFHFNLIATDTNGKRGEIAVQLLVRDVNDHAPEWATKLELFDSSSRSHWISASPSDPAHGTESRQTHYTFSVPECTTQHKLIRLEAQDKDDPQQDGGKITFRLSEHSPDRLPTTLRRRLFVSNDHLYLTDRGLRGLAQPNLTIVVVASDGAGRNTEAWFHLRIEDCNDHRPMILIQNTDYITIPEESAGQSHLVSLITVRDFDLVTSPNSQFSCFLNDTTYLELKEVVAGPTADDRDLLHSHSHQGDEITSTGGKEDLSSRRGRWSVYRLGSRSEISFDRETSALYTVMFECIDKGSPSLTASRPITIHIEDINDNAPQFITRCAPLPLSQNTKDIKPNRPCTPQFVFTVSEDAERGILIGSVRAVDLDSGENARVEYTLLSLHNNSTVPDSNESEVFRPETLFTVTPMGELHLLGELDRESQSYYEFLVVATDHGKRQRLSSTATVQITVADVNDCAPVFRGDYVFEVVESYGSSTIHQVLGTLNATDADLGRNGSVHYRLAVHPRESGLSGLSKSMSDSAVPGAQLVKVSHDGQITVYGVVDREQITMIMVDVIAEDNGVPLHMSTMTTVTIHVLDLNDNKPRFVQPEFTAGRLPSSFSNQKPERFNTLGLPPSFEALSSDATYKLNLSLDTSIGTLITKFEAFDPDYGPNGTLTFELIYSGGTMQTRSDPGNSSLFTFTLHPDGRLILTNHLEFDTVYTGSTRLVPRRYRRPDHLLIRVSDQGSTPEHVITGVQIIYHDASPILTETSRSRNGNNSPGGETWSLQPNGTTFGALKRPVVRRRSHQIDPHSQLSSKRAYIYAGPGKSHGLPVLYILALAICFALILVITSLVYLYFKMRKPPNEADQRSKHREHPGKQLSASVKLLTTENNGIVRHDRNDLSEDGSVTMHQNNTLLSMCDKGNNVTVAYRALSSPYMMLSGSRASPTLTGDSYTNEVAPATWATVSPGYMELTESVGHPPSFALLPSSKACTIQLPPNSPYCQQSGYRASSRLDNLASSTVSGSGYDHERFCRLIMHHSLPVYDHQAEQKLNPDPDESLRLKKSQLVQSDTLARAQATGNQMSTFNNAEPRYEQKDTLELEESTSESKCSELAGVQKSAGKSTASSLLLYLHDRQPSSAVDTRSHLTGGSFV</sequence>
<feature type="chain" id="PRO_5020040356" description="Cadherin domain-containing protein" evidence="15">
    <location>
        <begin position="34"/>
        <end position="1440"/>
    </location>
</feature>
<feature type="domain" description="Cadherin" evidence="16">
    <location>
        <begin position="584"/>
        <end position="626"/>
    </location>
</feature>
<evidence type="ECO:0000256" key="11">
    <source>
        <dbReference type="ARBA" id="ARBA00023180"/>
    </source>
</evidence>
<dbReference type="Pfam" id="PF00028">
    <property type="entry name" value="Cadherin"/>
    <property type="match status" value="2"/>
</dbReference>
<evidence type="ECO:0000256" key="6">
    <source>
        <dbReference type="ARBA" id="ARBA00022737"/>
    </source>
</evidence>
<keyword evidence="7 12" id="KW-0106">Calcium</keyword>
<keyword evidence="6" id="KW-0677">Repeat</keyword>
<dbReference type="FunFam" id="2.60.40.60:FF:000123">
    <property type="entry name" value="Protocadherin beta 4"/>
    <property type="match status" value="1"/>
</dbReference>
<dbReference type="PRINTS" id="PR00205">
    <property type="entry name" value="CADHERIN"/>
</dbReference>
<protein>
    <recommendedName>
        <fullName evidence="16">Cadherin domain-containing protein</fullName>
    </recommendedName>
</protein>
<dbReference type="PROSITE" id="PS50268">
    <property type="entry name" value="CADHERIN_2"/>
    <property type="match status" value="7"/>
</dbReference>
<dbReference type="InterPro" id="IPR020894">
    <property type="entry name" value="Cadherin_CS"/>
</dbReference>
<keyword evidence="8" id="KW-0130">Cell adhesion</keyword>
<feature type="region of interest" description="Disordered" evidence="13">
    <location>
        <begin position="541"/>
        <end position="565"/>
    </location>
</feature>
<evidence type="ECO:0000256" key="8">
    <source>
        <dbReference type="ARBA" id="ARBA00022889"/>
    </source>
</evidence>
<feature type="domain" description="Cadherin" evidence="16">
    <location>
        <begin position="370"/>
        <end position="479"/>
    </location>
</feature>
<dbReference type="CDD" id="cd11304">
    <property type="entry name" value="Cadherin_repeat"/>
    <property type="match status" value="7"/>
</dbReference>
<organism evidence="17 18">
    <name type="scientific">Fasciola hepatica</name>
    <name type="common">Liver fluke</name>
    <dbReference type="NCBI Taxonomy" id="6192"/>
    <lineage>
        <taxon>Eukaryota</taxon>
        <taxon>Metazoa</taxon>
        <taxon>Spiralia</taxon>
        <taxon>Lophotrochozoa</taxon>
        <taxon>Platyhelminthes</taxon>
        <taxon>Trematoda</taxon>
        <taxon>Digenea</taxon>
        <taxon>Plagiorchiida</taxon>
        <taxon>Echinostomata</taxon>
        <taxon>Echinostomatoidea</taxon>
        <taxon>Fasciolidae</taxon>
        <taxon>Fasciola</taxon>
    </lineage>
</organism>
<feature type="compositionally biased region" description="Basic and acidic residues" evidence="13">
    <location>
        <begin position="541"/>
        <end position="553"/>
    </location>
</feature>
<evidence type="ECO:0000313" key="17">
    <source>
        <dbReference type="EMBL" id="THD28797.1"/>
    </source>
</evidence>
<proteinExistence type="predicted"/>
<evidence type="ECO:0000256" key="1">
    <source>
        <dbReference type="ARBA" id="ARBA00004251"/>
    </source>
</evidence>
<keyword evidence="5 15" id="KW-0732">Signal</keyword>
<evidence type="ECO:0000256" key="13">
    <source>
        <dbReference type="SAM" id="MobiDB-lite"/>
    </source>
</evidence>
<feature type="domain" description="Cadherin" evidence="16">
    <location>
        <begin position="203"/>
        <end position="340"/>
    </location>
</feature>
<feature type="domain" description="Cadherin" evidence="16">
    <location>
        <begin position="928"/>
        <end position="1053"/>
    </location>
</feature>
<dbReference type="InterPro" id="IPR002126">
    <property type="entry name" value="Cadherin-like_dom"/>
</dbReference>
<dbReference type="EMBL" id="JXXN02000069">
    <property type="protein sequence ID" value="THD28797.1"/>
    <property type="molecule type" value="Genomic_DNA"/>
</dbReference>
<keyword evidence="10 14" id="KW-0472">Membrane</keyword>
<keyword evidence="11" id="KW-0325">Glycoprotein</keyword>
<dbReference type="GO" id="GO:0005509">
    <property type="term" value="F:calcium ion binding"/>
    <property type="evidence" value="ECO:0007669"/>
    <property type="project" value="UniProtKB-UniRule"/>
</dbReference>
<dbReference type="PANTHER" id="PTHR24028:SF146">
    <property type="entry name" value="CADHERIN 96CB, ISOFORM D-RELATED"/>
    <property type="match status" value="1"/>
</dbReference>
<dbReference type="InterPro" id="IPR015919">
    <property type="entry name" value="Cadherin-like_sf"/>
</dbReference>
<dbReference type="Proteomes" id="UP000230066">
    <property type="component" value="Unassembled WGS sequence"/>
</dbReference>
<dbReference type="Gene3D" id="2.60.40.60">
    <property type="entry name" value="Cadherins"/>
    <property type="match status" value="7"/>
</dbReference>
<reference evidence="17" key="1">
    <citation type="submission" date="2019-03" db="EMBL/GenBank/DDBJ databases">
        <title>Improved annotation for the trematode Fasciola hepatica.</title>
        <authorList>
            <person name="Choi Y.-J."/>
            <person name="Martin J."/>
            <person name="Mitreva M."/>
        </authorList>
    </citation>
    <scope>NUCLEOTIDE SEQUENCE [LARGE SCALE GENOMIC DNA]</scope>
</reference>
<evidence type="ECO:0000256" key="4">
    <source>
        <dbReference type="ARBA" id="ARBA00022723"/>
    </source>
</evidence>
<keyword evidence="18" id="KW-1185">Reference proteome</keyword>
<dbReference type="PROSITE" id="PS00232">
    <property type="entry name" value="CADHERIN_1"/>
    <property type="match status" value="3"/>
</dbReference>
<feature type="domain" description="Cadherin" evidence="16">
    <location>
        <begin position="50"/>
        <end position="195"/>
    </location>
</feature>
<evidence type="ECO:0000256" key="15">
    <source>
        <dbReference type="SAM" id="SignalP"/>
    </source>
</evidence>
<evidence type="ECO:0000256" key="3">
    <source>
        <dbReference type="ARBA" id="ARBA00022692"/>
    </source>
</evidence>
<evidence type="ECO:0000256" key="10">
    <source>
        <dbReference type="ARBA" id="ARBA00023136"/>
    </source>
</evidence>
<gene>
    <name evidence="17" type="ORF">D915_000360</name>
</gene>
<dbReference type="GO" id="GO:0005886">
    <property type="term" value="C:plasma membrane"/>
    <property type="evidence" value="ECO:0007669"/>
    <property type="project" value="UniProtKB-SubCell"/>
</dbReference>
<feature type="signal peptide" evidence="15">
    <location>
        <begin position="1"/>
        <end position="33"/>
    </location>
</feature>
<evidence type="ECO:0000256" key="7">
    <source>
        <dbReference type="ARBA" id="ARBA00022837"/>
    </source>
</evidence>
<keyword evidence="4" id="KW-0479">Metal-binding</keyword>
<keyword evidence="2" id="KW-1003">Cell membrane</keyword>
<evidence type="ECO:0000256" key="5">
    <source>
        <dbReference type="ARBA" id="ARBA00022729"/>
    </source>
</evidence>
<dbReference type="InterPro" id="IPR050174">
    <property type="entry name" value="Protocadherin/Cadherin-CA"/>
</dbReference>
<accession>A0A4E0S0C6</accession>
<evidence type="ECO:0000256" key="14">
    <source>
        <dbReference type="SAM" id="Phobius"/>
    </source>
</evidence>
<feature type="domain" description="Cadherin" evidence="16">
    <location>
        <begin position="648"/>
        <end position="767"/>
    </location>
</feature>
<dbReference type="SMART" id="SM00112">
    <property type="entry name" value="CA"/>
    <property type="match status" value="6"/>
</dbReference>
<evidence type="ECO:0000256" key="9">
    <source>
        <dbReference type="ARBA" id="ARBA00022989"/>
    </source>
</evidence>
<feature type="domain" description="Cadherin" evidence="16">
    <location>
        <begin position="767"/>
        <end position="892"/>
    </location>
</feature>
<keyword evidence="9 14" id="KW-1133">Transmembrane helix</keyword>
<evidence type="ECO:0000256" key="2">
    <source>
        <dbReference type="ARBA" id="ARBA00022475"/>
    </source>
</evidence>
<dbReference type="PANTHER" id="PTHR24028">
    <property type="entry name" value="CADHERIN-87A"/>
    <property type="match status" value="1"/>
</dbReference>
<evidence type="ECO:0000259" key="16">
    <source>
        <dbReference type="PROSITE" id="PS50268"/>
    </source>
</evidence>
<keyword evidence="3 14" id="KW-0812">Transmembrane</keyword>